<feature type="compositionally biased region" description="Polar residues" evidence="1">
    <location>
        <begin position="19"/>
        <end position="38"/>
    </location>
</feature>
<dbReference type="OrthoDB" id="3215008at2759"/>
<accession>A0A0C3QG18</accession>
<reference evidence="2 3" key="1">
    <citation type="submission" date="2014-04" db="EMBL/GenBank/DDBJ databases">
        <authorList>
            <consortium name="DOE Joint Genome Institute"/>
            <person name="Kuo A."/>
            <person name="Girlanda M."/>
            <person name="Perotto S."/>
            <person name="Kohler A."/>
            <person name="Nagy L.G."/>
            <person name="Floudas D."/>
            <person name="Copeland A."/>
            <person name="Barry K.W."/>
            <person name="Cichocki N."/>
            <person name="Veneault-Fourrey C."/>
            <person name="LaButti K."/>
            <person name="Lindquist E.A."/>
            <person name="Lipzen A."/>
            <person name="Lundell T."/>
            <person name="Morin E."/>
            <person name="Murat C."/>
            <person name="Sun H."/>
            <person name="Tunlid A."/>
            <person name="Henrissat B."/>
            <person name="Grigoriev I.V."/>
            <person name="Hibbett D.S."/>
            <person name="Martin F."/>
            <person name="Nordberg H.P."/>
            <person name="Cantor M.N."/>
            <person name="Hua S.X."/>
        </authorList>
    </citation>
    <scope>NUCLEOTIDE SEQUENCE [LARGE SCALE GENOMIC DNA]</scope>
    <source>
        <strain evidence="2 3">MUT 4182</strain>
    </source>
</reference>
<dbReference type="HOGENOM" id="CLU_1289789_0_0_1"/>
<proteinExistence type="predicted"/>
<dbReference type="EMBL" id="KN822971">
    <property type="protein sequence ID" value="KIO30490.1"/>
    <property type="molecule type" value="Genomic_DNA"/>
</dbReference>
<gene>
    <name evidence="2" type="ORF">M407DRAFT_20383</name>
</gene>
<evidence type="ECO:0000313" key="2">
    <source>
        <dbReference type="EMBL" id="KIO30490.1"/>
    </source>
</evidence>
<sequence length="214" mass="23345">MKAISTVAATTRLPIRAPSKTTRSGGVGSGLTSSQSVKGVTRRPLGVISTSNQMKRNLSPSVVNLAFLPSIASAIDQIQQQDVDTWYADVRKRALLSSSPSGSETDHKEEMMGSLKNAIKLVTQAQEARRELFAECSALLRALRTVSRLLDANYTNEDWYERPPPNAINQTLRRLKNSLQNLVRSPSTAVLPASQLTEFAHKLQLISKSMATPA</sequence>
<evidence type="ECO:0000256" key="1">
    <source>
        <dbReference type="SAM" id="MobiDB-lite"/>
    </source>
</evidence>
<evidence type="ECO:0000313" key="3">
    <source>
        <dbReference type="Proteomes" id="UP000054248"/>
    </source>
</evidence>
<protein>
    <submittedName>
        <fullName evidence="2">Uncharacterized protein</fullName>
    </submittedName>
</protein>
<organism evidence="2 3">
    <name type="scientific">Tulasnella calospora MUT 4182</name>
    <dbReference type="NCBI Taxonomy" id="1051891"/>
    <lineage>
        <taxon>Eukaryota</taxon>
        <taxon>Fungi</taxon>
        <taxon>Dikarya</taxon>
        <taxon>Basidiomycota</taxon>
        <taxon>Agaricomycotina</taxon>
        <taxon>Agaricomycetes</taxon>
        <taxon>Cantharellales</taxon>
        <taxon>Tulasnellaceae</taxon>
        <taxon>Tulasnella</taxon>
    </lineage>
</organism>
<feature type="region of interest" description="Disordered" evidence="1">
    <location>
        <begin position="1"/>
        <end position="44"/>
    </location>
</feature>
<name>A0A0C3QG18_9AGAM</name>
<dbReference type="Proteomes" id="UP000054248">
    <property type="component" value="Unassembled WGS sequence"/>
</dbReference>
<keyword evidence="3" id="KW-1185">Reference proteome</keyword>
<dbReference type="AlphaFoldDB" id="A0A0C3QG18"/>
<reference evidence="3" key="2">
    <citation type="submission" date="2015-01" db="EMBL/GenBank/DDBJ databases">
        <title>Evolutionary Origins and Diversification of the Mycorrhizal Mutualists.</title>
        <authorList>
            <consortium name="DOE Joint Genome Institute"/>
            <consortium name="Mycorrhizal Genomics Consortium"/>
            <person name="Kohler A."/>
            <person name="Kuo A."/>
            <person name="Nagy L.G."/>
            <person name="Floudas D."/>
            <person name="Copeland A."/>
            <person name="Barry K.W."/>
            <person name="Cichocki N."/>
            <person name="Veneault-Fourrey C."/>
            <person name="LaButti K."/>
            <person name="Lindquist E.A."/>
            <person name="Lipzen A."/>
            <person name="Lundell T."/>
            <person name="Morin E."/>
            <person name="Murat C."/>
            <person name="Riley R."/>
            <person name="Ohm R."/>
            <person name="Sun H."/>
            <person name="Tunlid A."/>
            <person name="Henrissat B."/>
            <person name="Grigoriev I.V."/>
            <person name="Hibbett D.S."/>
            <person name="Martin F."/>
        </authorList>
    </citation>
    <scope>NUCLEOTIDE SEQUENCE [LARGE SCALE GENOMIC DNA]</scope>
    <source>
        <strain evidence="3">MUT 4182</strain>
    </source>
</reference>